<dbReference type="PANTHER" id="PTHR30576">
    <property type="entry name" value="COLANIC BIOSYNTHESIS UDP-GLUCOSE LIPID CARRIER TRANSFERASE"/>
    <property type="match status" value="1"/>
</dbReference>
<keyword evidence="2" id="KW-0472">Membrane</keyword>
<evidence type="ECO:0000256" key="2">
    <source>
        <dbReference type="SAM" id="Phobius"/>
    </source>
</evidence>
<feature type="transmembrane region" description="Helical" evidence="2">
    <location>
        <begin position="27"/>
        <end position="50"/>
    </location>
</feature>
<feature type="domain" description="Bacterial sugar transferase" evidence="3">
    <location>
        <begin position="21"/>
        <end position="196"/>
    </location>
</feature>
<protein>
    <submittedName>
        <fullName evidence="4">Sugar transferase</fullName>
    </submittedName>
</protein>
<keyword evidence="5" id="KW-1185">Reference proteome</keyword>
<evidence type="ECO:0000259" key="3">
    <source>
        <dbReference type="Pfam" id="PF02397"/>
    </source>
</evidence>
<gene>
    <name evidence="4" type="ORF">FSS13T_22670</name>
</gene>
<dbReference type="InterPro" id="IPR003362">
    <property type="entry name" value="Bact_transf"/>
</dbReference>
<dbReference type="PANTHER" id="PTHR30576:SF8">
    <property type="entry name" value="UNDECAPRENYL-PHOSPHATE GALACTOSE PHOSPHOTRANSFERASE"/>
    <property type="match status" value="1"/>
</dbReference>
<keyword evidence="2" id="KW-0812">Transmembrane</keyword>
<keyword evidence="4" id="KW-0808">Transferase</keyword>
<accession>A0ABN0QE02</accession>
<dbReference type="Proteomes" id="UP000018234">
    <property type="component" value="Unassembled WGS sequence"/>
</dbReference>
<dbReference type="GO" id="GO:0016740">
    <property type="term" value="F:transferase activity"/>
    <property type="evidence" value="ECO:0007669"/>
    <property type="project" value="UniProtKB-KW"/>
</dbReference>
<evidence type="ECO:0000313" key="5">
    <source>
        <dbReference type="Proteomes" id="UP000018234"/>
    </source>
</evidence>
<proteinExistence type="inferred from homology"/>
<evidence type="ECO:0000313" key="4">
    <source>
        <dbReference type="EMBL" id="ESU23540.1"/>
    </source>
</evidence>
<dbReference type="Pfam" id="PF02397">
    <property type="entry name" value="Bac_transf"/>
    <property type="match status" value="1"/>
</dbReference>
<name>A0ABN0QE02_9FLAO</name>
<reference evidence="4 5" key="1">
    <citation type="submission" date="2013-08" db="EMBL/GenBank/DDBJ databases">
        <title>Flavobacterium saliperosum type strain genome sequencing.</title>
        <authorList>
            <person name="Lee K."/>
            <person name="Yi H."/>
            <person name="Park S."/>
            <person name="Chun J."/>
        </authorList>
    </citation>
    <scope>NUCLEOTIDE SEQUENCE [LARGE SCALE GENOMIC DNA]</scope>
    <source>
        <strain evidence="4 5">S13</strain>
    </source>
</reference>
<comment type="similarity">
    <text evidence="1">Belongs to the bacterial sugar transferase family.</text>
</comment>
<sequence length="214" mass="24301">MTEGLIVKLFGVCIMYKRIFKRFLDMVFSFLGLLLLSPVFLLVTIGLFFANNGKPFFVQQRPGKDERLFNIIKFKTMNDKKGADGKLLSDAERLTAIGKLVRKTSLDEVPQLINVLKGDMSLIGPRPLLVHYLSLYDVDQKKRHQVRPGITGWAQVNGRNAISWQQKFEYDVWYVTNISLKLDIVIFFKTIQKVLKGEGISGEAVATAEPFKGN</sequence>
<organism evidence="4 5">
    <name type="scientific">Flavobacterium saliperosum S13</name>
    <dbReference type="NCBI Taxonomy" id="1341155"/>
    <lineage>
        <taxon>Bacteria</taxon>
        <taxon>Pseudomonadati</taxon>
        <taxon>Bacteroidota</taxon>
        <taxon>Flavobacteriia</taxon>
        <taxon>Flavobacteriales</taxon>
        <taxon>Flavobacteriaceae</taxon>
        <taxon>Flavobacterium</taxon>
    </lineage>
</organism>
<keyword evidence="2" id="KW-1133">Transmembrane helix</keyword>
<comment type="caution">
    <text evidence="4">The sequence shown here is derived from an EMBL/GenBank/DDBJ whole genome shotgun (WGS) entry which is preliminary data.</text>
</comment>
<dbReference type="EMBL" id="AVFO01000042">
    <property type="protein sequence ID" value="ESU23540.1"/>
    <property type="molecule type" value="Genomic_DNA"/>
</dbReference>
<evidence type="ECO:0000256" key="1">
    <source>
        <dbReference type="ARBA" id="ARBA00006464"/>
    </source>
</evidence>